<sequence length="1223" mass="139276">MLYGERNQLVADFVHSQTNIFITRHYGGPPSGRPWFCFAPERKDYLKTLSHYLRLGFDIEAVEKAIPYQEWPQMIYNLTGSQKPAFASQLLKKGKPGLILTYSEDLAQKWVNDLRTWLPEESVLYFPATDWLPFEVLGKSRETTIERIKVLNRLAEDNQCTVVAPVLAVEQRMFSATRWQEYTQELKEGVSYNLQELTHKLITAGYERLDVVDGKGQFAIRGGIMDIAPLDGEPLRIEFFDDEVDSIRVFDLETQKSTETLRSVRIPPAMEMVIHPEEFDKLIWEVRAQARKAAGRLNRNGRAEVAELVMKQAQKIEERLMLGHLDESIYPYLSLLEEPLESFFSLLSKDCYLILDEPLRLKEQLEFQQKERLEEFTRALAKGEEFLSPEAQFVTYEQLLKYGEGHPLLVLSTLPRQIPGVTPKRIYNLTARPLTGFMGKTGVLADEIDLWQKSGHIISLFVGDEEHAERMLQGLRDRGALAKKQGLQEAVQEGGVYVYASSIDQGFELPLSKLIVLSEAEIYKRERKGTPPRKKAPEKTGQRLQFSDLKPGDFVVHVQHGIGQFMGIEKIAVGGVDKDYFSVKYAGQDKLYVPLDQLNLLQKYLGGDADTLPKLYKLGGSDWKRVKAKAKNAIKEMAFDLVKLYAQREAIQGYAFSADNVWQQEFEEKFPYQETPDQMQCIIEVKEDMMRTRPMDRLLCGDVGYGKTEVALRAAFKAVMDSKQVAVLVPTTILAQQHYNTFLERFMGYPVSIQMLSRFRTTKEQKLILQGLKEGAIDIVVGTHKLVSESIKFKDLGLLIVDEEQRFGVSHKEKLKTLKTNVDVLTLSATPIPRTLHMSLVGVRDLSVIDTPPEDRFPVQTYVAEFRPDVVREAIRREIQRGGQVFFVHNRVEDMDQVVRFLSQLVPEARYEIAHGQMSEKELERGMLNFLEQESDVLVCTTIIETGLDMPNVNTLIIDEADRLGLGQLYQLRGRVGRSNRKAYSYFLYKPQKILSEVAEKRLAAIREFTEFGSGLKIAMRDLEIRGAGNLVGAQQHGHLAALGFELYSQMLKEAVQEIKGEKVEERIETSIEVAVDAYLPDSYVGERKLKAALYQRMISIDNEEDHSSMIDELIDRFGAPPREVENLLKIVRIKWCASALKIEQIQQVKQQVVFRFATDPGISGEMLMTMATQSSYPISFGTSANTNLEIKLRLRSVVQEEVLEAIHKTLMVFSGIASKTPS</sequence>
<evidence type="ECO:0000313" key="16">
    <source>
        <dbReference type="EMBL" id="AGA67637.1"/>
    </source>
</evidence>
<dbReference type="PROSITE" id="PS51192">
    <property type="entry name" value="HELICASE_ATP_BIND_1"/>
    <property type="match status" value="1"/>
</dbReference>
<proteinExistence type="inferred from homology"/>
<dbReference type="SMART" id="SM00487">
    <property type="entry name" value="DEXDc"/>
    <property type="match status" value="1"/>
</dbReference>
<dbReference type="NCBIfam" id="TIGR00580">
    <property type="entry name" value="mfd"/>
    <property type="match status" value="1"/>
</dbReference>
<dbReference type="SMART" id="SM01058">
    <property type="entry name" value="CarD_TRCF"/>
    <property type="match status" value="1"/>
</dbReference>
<dbReference type="Pfam" id="PF02559">
    <property type="entry name" value="CarD_TRCF_RID"/>
    <property type="match status" value="1"/>
</dbReference>
<dbReference type="InterPro" id="IPR047112">
    <property type="entry name" value="RecG/Mfd"/>
</dbReference>
<evidence type="ECO:0000256" key="7">
    <source>
        <dbReference type="ARBA" id="ARBA00022840"/>
    </source>
</evidence>
<comment type="function">
    <text evidence="13">Couples transcription and DNA repair by recognizing RNA polymerase (RNAP) stalled at DNA lesions. Mediates ATP-dependent release of RNAP and its truncated transcript from the DNA, and recruitment of nucleotide excision repair machinery to the damaged site.</text>
</comment>
<dbReference type="FunFam" id="3.40.50.300:FF:000546">
    <property type="entry name" value="Transcription-repair-coupling factor"/>
    <property type="match status" value="1"/>
</dbReference>
<dbReference type="HAMAP" id="MF_00969">
    <property type="entry name" value="TRCF"/>
    <property type="match status" value="1"/>
</dbReference>
<evidence type="ECO:0000259" key="14">
    <source>
        <dbReference type="PROSITE" id="PS51192"/>
    </source>
</evidence>
<dbReference type="GO" id="GO:0000716">
    <property type="term" value="P:transcription-coupled nucleotide-excision repair, DNA damage recognition"/>
    <property type="evidence" value="ECO:0007669"/>
    <property type="project" value="UniProtKB-UniRule"/>
</dbReference>
<gene>
    <name evidence="13" type="primary">mfd</name>
    <name evidence="16" type="ordered locus">Desdi_0064</name>
</gene>
<dbReference type="GO" id="GO:0005524">
    <property type="term" value="F:ATP binding"/>
    <property type="evidence" value="ECO:0007669"/>
    <property type="project" value="UniProtKB-UniRule"/>
</dbReference>
<keyword evidence="3 13" id="KW-0547">Nucleotide-binding</keyword>
<protein>
    <recommendedName>
        <fullName evidence="12 13">Transcription-repair-coupling factor</fullName>
        <shortName evidence="13">TRCF</shortName>
        <ecNumber evidence="13">3.6.4.-</ecNumber>
    </recommendedName>
</protein>
<organism evidence="16 17">
    <name type="scientific">Desulfitobacterium dichloroeliminans (strain LMG P-21439 / DCA1)</name>
    <dbReference type="NCBI Taxonomy" id="871963"/>
    <lineage>
        <taxon>Bacteria</taxon>
        <taxon>Bacillati</taxon>
        <taxon>Bacillota</taxon>
        <taxon>Clostridia</taxon>
        <taxon>Eubacteriales</taxon>
        <taxon>Desulfitobacteriaceae</taxon>
        <taxon>Desulfitobacterium</taxon>
    </lineage>
</organism>
<comment type="similarity">
    <text evidence="10 13">In the N-terminal section; belongs to the UvrB family.</text>
</comment>
<keyword evidence="7 13" id="KW-0067">ATP-binding</keyword>
<dbReference type="KEGG" id="ddl:Desdi_0064"/>
<dbReference type="SUPFAM" id="SSF141259">
    <property type="entry name" value="CarD-like"/>
    <property type="match status" value="1"/>
</dbReference>
<keyword evidence="9 13" id="KW-0234">DNA repair</keyword>
<dbReference type="GO" id="GO:0006355">
    <property type="term" value="P:regulation of DNA-templated transcription"/>
    <property type="evidence" value="ECO:0007669"/>
    <property type="project" value="UniProtKB-UniRule"/>
</dbReference>
<dbReference type="Gene3D" id="3.90.1150.50">
    <property type="entry name" value="Transcription-repair-coupling factor, D7 domain"/>
    <property type="match status" value="1"/>
</dbReference>
<keyword evidence="4 13" id="KW-0227">DNA damage</keyword>
<dbReference type="InterPro" id="IPR003711">
    <property type="entry name" value="CarD-like/TRCF_RID"/>
</dbReference>
<evidence type="ECO:0000256" key="12">
    <source>
        <dbReference type="ARBA" id="ARBA00070128"/>
    </source>
</evidence>
<dbReference type="PANTHER" id="PTHR47964">
    <property type="entry name" value="ATP-DEPENDENT DNA HELICASE HOMOLOG RECG, CHLOROPLASTIC"/>
    <property type="match status" value="1"/>
</dbReference>
<dbReference type="InterPro" id="IPR014001">
    <property type="entry name" value="Helicase_ATP-bd"/>
</dbReference>
<dbReference type="EMBL" id="CP003344">
    <property type="protein sequence ID" value="AGA67637.1"/>
    <property type="molecule type" value="Genomic_DNA"/>
</dbReference>
<dbReference type="SMART" id="SM00490">
    <property type="entry name" value="HELICc"/>
    <property type="match status" value="1"/>
</dbReference>
<evidence type="ECO:0000256" key="10">
    <source>
        <dbReference type="ARBA" id="ARBA00061104"/>
    </source>
</evidence>
<evidence type="ECO:0000256" key="2">
    <source>
        <dbReference type="ARBA" id="ARBA00022490"/>
    </source>
</evidence>
<dbReference type="EC" id="3.6.4.-" evidence="13"/>
<dbReference type="STRING" id="871963.Desdi_0064"/>
<dbReference type="InterPro" id="IPR037235">
    <property type="entry name" value="TRCF-like_C_D7"/>
</dbReference>
<dbReference type="InterPro" id="IPR005118">
    <property type="entry name" value="TRCF_C"/>
</dbReference>
<dbReference type="Pfam" id="PF17757">
    <property type="entry name" value="UvrB_inter"/>
    <property type="match status" value="1"/>
</dbReference>
<keyword evidence="5 13" id="KW-0378">Hydrolase</keyword>
<feature type="domain" description="Helicase ATP-binding" evidence="14">
    <location>
        <begin position="688"/>
        <end position="849"/>
    </location>
</feature>
<keyword evidence="6" id="KW-0347">Helicase</keyword>
<comment type="similarity">
    <text evidence="11 13">In the C-terminal section; belongs to the helicase family. RecG subfamily.</text>
</comment>
<evidence type="ECO:0000256" key="11">
    <source>
        <dbReference type="ARBA" id="ARBA00061399"/>
    </source>
</evidence>
<dbReference type="Pfam" id="PF00271">
    <property type="entry name" value="Helicase_C"/>
    <property type="match status" value="1"/>
</dbReference>
<keyword evidence="17" id="KW-1185">Reference proteome</keyword>
<dbReference type="CDD" id="cd17991">
    <property type="entry name" value="DEXHc_TRCF"/>
    <property type="match status" value="1"/>
</dbReference>
<dbReference type="Gene3D" id="3.30.2060.10">
    <property type="entry name" value="Penicillin-binding protein 1b domain"/>
    <property type="match status" value="1"/>
</dbReference>
<evidence type="ECO:0000256" key="4">
    <source>
        <dbReference type="ARBA" id="ARBA00022763"/>
    </source>
</evidence>
<evidence type="ECO:0000313" key="17">
    <source>
        <dbReference type="Proteomes" id="UP000010797"/>
    </source>
</evidence>
<evidence type="ECO:0000256" key="3">
    <source>
        <dbReference type="ARBA" id="ARBA00022741"/>
    </source>
</evidence>
<comment type="subcellular location">
    <subcellularLocation>
        <location evidence="1 13">Cytoplasm</location>
    </subcellularLocation>
</comment>
<dbReference type="Gene3D" id="2.40.10.170">
    <property type="match status" value="1"/>
</dbReference>
<dbReference type="HOGENOM" id="CLU_005122_1_3_9"/>
<dbReference type="Gene3D" id="3.40.50.300">
    <property type="entry name" value="P-loop containing nucleotide triphosphate hydrolases"/>
    <property type="match status" value="2"/>
</dbReference>
<evidence type="ECO:0000256" key="1">
    <source>
        <dbReference type="ARBA" id="ARBA00004496"/>
    </source>
</evidence>
<dbReference type="eggNOG" id="COG1197">
    <property type="taxonomic scope" value="Bacteria"/>
</dbReference>
<evidence type="ECO:0000256" key="5">
    <source>
        <dbReference type="ARBA" id="ARBA00022801"/>
    </source>
</evidence>
<name>L0F385_DESDL</name>
<dbReference type="Gene3D" id="3.40.50.11180">
    <property type="match status" value="1"/>
</dbReference>
<dbReference type="InterPro" id="IPR041471">
    <property type="entry name" value="UvrB_inter"/>
</dbReference>
<evidence type="ECO:0000259" key="15">
    <source>
        <dbReference type="PROSITE" id="PS51194"/>
    </source>
</evidence>
<feature type="domain" description="Helicase C-terminal" evidence="15">
    <location>
        <begin position="858"/>
        <end position="1024"/>
    </location>
</feature>
<dbReference type="InterPro" id="IPR011545">
    <property type="entry name" value="DEAD/DEAH_box_helicase_dom"/>
</dbReference>
<keyword evidence="2 13" id="KW-0963">Cytoplasm</keyword>
<evidence type="ECO:0000256" key="13">
    <source>
        <dbReference type="HAMAP-Rule" id="MF_00969"/>
    </source>
</evidence>
<dbReference type="GO" id="GO:0005737">
    <property type="term" value="C:cytoplasm"/>
    <property type="evidence" value="ECO:0007669"/>
    <property type="project" value="UniProtKB-SubCell"/>
</dbReference>
<dbReference type="AlphaFoldDB" id="L0F385"/>
<dbReference type="GO" id="GO:0003678">
    <property type="term" value="F:DNA helicase activity"/>
    <property type="evidence" value="ECO:0007669"/>
    <property type="project" value="TreeGrafter"/>
</dbReference>
<evidence type="ECO:0000256" key="6">
    <source>
        <dbReference type="ARBA" id="ARBA00022806"/>
    </source>
</evidence>
<dbReference type="PROSITE" id="PS51194">
    <property type="entry name" value="HELICASE_CTER"/>
    <property type="match status" value="1"/>
</dbReference>
<dbReference type="GO" id="GO:0003684">
    <property type="term" value="F:damaged DNA binding"/>
    <property type="evidence" value="ECO:0007669"/>
    <property type="project" value="InterPro"/>
</dbReference>
<dbReference type="InterPro" id="IPR027417">
    <property type="entry name" value="P-loop_NTPase"/>
</dbReference>
<dbReference type="Pfam" id="PF00270">
    <property type="entry name" value="DEAD"/>
    <property type="match status" value="1"/>
</dbReference>
<reference evidence="17" key="1">
    <citation type="submission" date="2012-02" db="EMBL/GenBank/DDBJ databases">
        <title>Complete sequence of Desulfitobacterium dichloroeliminans LMG P-21439.</title>
        <authorList>
            <person name="Lucas S."/>
            <person name="Han J."/>
            <person name="Lapidus A."/>
            <person name="Cheng J.-F."/>
            <person name="Goodwin L."/>
            <person name="Pitluck S."/>
            <person name="Peters L."/>
            <person name="Ovchinnikova G."/>
            <person name="Teshima H."/>
            <person name="Detter J.C."/>
            <person name="Han C."/>
            <person name="Tapia R."/>
            <person name="Land M."/>
            <person name="Hauser L."/>
            <person name="Kyrpides N."/>
            <person name="Ivanova N."/>
            <person name="Pagani I."/>
            <person name="Kruse T."/>
            <person name="de Vos W.M."/>
            <person name="Boon N."/>
            <person name="Smidt H."/>
            <person name="Woyke T."/>
        </authorList>
    </citation>
    <scope>NUCLEOTIDE SEQUENCE [LARGE SCALE GENOMIC DNA]</scope>
    <source>
        <strain evidence="17">LMG P-21439 / DCA1</strain>
    </source>
</reference>
<dbReference type="PANTHER" id="PTHR47964:SF1">
    <property type="entry name" value="ATP-DEPENDENT DNA HELICASE HOMOLOG RECG, CHLOROPLASTIC"/>
    <property type="match status" value="1"/>
</dbReference>
<dbReference type="Pfam" id="PF03461">
    <property type="entry name" value="TRCF"/>
    <property type="match status" value="1"/>
</dbReference>
<dbReference type="InterPro" id="IPR036101">
    <property type="entry name" value="CarD-like/TRCF_RID_sf"/>
</dbReference>
<accession>L0F385</accession>
<evidence type="ECO:0000256" key="9">
    <source>
        <dbReference type="ARBA" id="ARBA00023204"/>
    </source>
</evidence>
<dbReference type="InterPro" id="IPR004576">
    <property type="entry name" value="Mfd"/>
</dbReference>
<evidence type="ECO:0000256" key="8">
    <source>
        <dbReference type="ARBA" id="ARBA00023125"/>
    </source>
</evidence>
<dbReference type="InterPro" id="IPR001650">
    <property type="entry name" value="Helicase_C-like"/>
</dbReference>
<dbReference type="SUPFAM" id="SSF52540">
    <property type="entry name" value="P-loop containing nucleoside triphosphate hydrolases"/>
    <property type="match status" value="4"/>
</dbReference>
<dbReference type="SMART" id="SM00982">
    <property type="entry name" value="TRCF"/>
    <property type="match status" value="1"/>
</dbReference>
<keyword evidence="8 13" id="KW-0238">DNA-binding</keyword>
<dbReference type="GO" id="GO:0016787">
    <property type="term" value="F:hydrolase activity"/>
    <property type="evidence" value="ECO:0007669"/>
    <property type="project" value="UniProtKB-KW"/>
</dbReference>
<dbReference type="SUPFAM" id="SSF143517">
    <property type="entry name" value="TRCF domain-like"/>
    <property type="match status" value="1"/>
</dbReference>
<dbReference type="Proteomes" id="UP000010797">
    <property type="component" value="Chromosome"/>
</dbReference>